<protein>
    <submittedName>
        <fullName evidence="1">Uncharacterized protein</fullName>
    </submittedName>
</protein>
<dbReference type="Proteomes" id="UP000821845">
    <property type="component" value="Chromosome 8"/>
</dbReference>
<evidence type="ECO:0000313" key="1">
    <source>
        <dbReference type="EMBL" id="KAH6924194.1"/>
    </source>
</evidence>
<comment type="caution">
    <text evidence="1">The sequence shown here is derived from an EMBL/GenBank/DDBJ whole genome shotgun (WGS) entry which is preliminary data.</text>
</comment>
<organism evidence="1 2">
    <name type="scientific">Hyalomma asiaticum</name>
    <name type="common">Tick</name>
    <dbReference type="NCBI Taxonomy" id="266040"/>
    <lineage>
        <taxon>Eukaryota</taxon>
        <taxon>Metazoa</taxon>
        <taxon>Ecdysozoa</taxon>
        <taxon>Arthropoda</taxon>
        <taxon>Chelicerata</taxon>
        <taxon>Arachnida</taxon>
        <taxon>Acari</taxon>
        <taxon>Parasitiformes</taxon>
        <taxon>Ixodida</taxon>
        <taxon>Ixodoidea</taxon>
        <taxon>Ixodidae</taxon>
        <taxon>Hyalomminae</taxon>
        <taxon>Hyalomma</taxon>
    </lineage>
</organism>
<evidence type="ECO:0000313" key="2">
    <source>
        <dbReference type="Proteomes" id="UP000821845"/>
    </source>
</evidence>
<proteinExistence type="predicted"/>
<keyword evidence="2" id="KW-1185">Reference proteome</keyword>
<gene>
    <name evidence="1" type="ORF">HPB50_013640</name>
</gene>
<sequence length="471" mass="52113">MEESVLLSQLGKTTERDSTVSSSRIDEPEAEPREALLAIIMCMCLLAMIGLVFVLVITASDFARGEPTIPGTDDLDVMEGTEFPRPTTRASKGTTTKRLMGGSPRVTAQQKFTRASTGNSPEATKRLAQVKELQVMGRRCLVTDPQEQQVFATERLDSSACIFLWFQALKALQGTDSTAKTVLAVGAYPAGSYGMANTFMADFARTFLHAANTYMADIIITIISSGWTSIRGSCFTAPPNVLRSPIPNVTDIAENWFVVSRETNYRKPELITGMGFEIATLQYLLEQKPTSLNGSLFSPCLWVKKVGVPAFERARALFNDFRDRTAWLLFNVQNENLYKECPEPPFSVISLFCQKALRSSRRTAQSRTVETEATATRAFLRCFPGVLRTARTLAASPFGTVCRRFGARVSKEIKRKKVGRAVAAAIESETRIAFAYFPILLLSARQCILTLMSHMENSTARSLHENWLGTT</sequence>
<dbReference type="EMBL" id="CM023488">
    <property type="protein sequence ID" value="KAH6924194.1"/>
    <property type="molecule type" value="Genomic_DNA"/>
</dbReference>
<reference evidence="1" key="1">
    <citation type="submission" date="2020-05" db="EMBL/GenBank/DDBJ databases">
        <title>Large-scale comparative analyses of tick genomes elucidate their genetic diversity and vector capacities.</title>
        <authorList>
            <person name="Jia N."/>
            <person name="Wang J."/>
            <person name="Shi W."/>
            <person name="Du L."/>
            <person name="Sun Y."/>
            <person name="Zhan W."/>
            <person name="Jiang J."/>
            <person name="Wang Q."/>
            <person name="Zhang B."/>
            <person name="Ji P."/>
            <person name="Sakyi L.B."/>
            <person name="Cui X."/>
            <person name="Yuan T."/>
            <person name="Jiang B."/>
            <person name="Yang W."/>
            <person name="Lam T.T.-Y."/>
            <person name="Chang Q."/>
            <person name="Ding S."/>
            <person name="Wang X."/>
            <person name="Zhu J."/>
            <person name="Ruan X."/>
            <person name="Zhao L."/>
            <person name="Wei J."/>
            <person name="Que T."/>
            <person name="Du C."/>
            <person name="Cheng J."/>
            <person name="Dai P."/>
            <person name="Han X."/>
            <person name="Huang E."/>
            <person name="Gao Y."/>
            <person name="Liu J."/>
            <person name="Shao H."/>
            <person name="Ye R."/>
            <person name="Li L."/>
            <person name="Wei W."/>
            <person name="Wang X."/>
            <person name="Wang C."/>
            <person name="Yang T."/>
            <person name="Huo Q."/>
            <person name="Li W."/>
            <person name="Guo W."/>
            <person name="Chen H."/>
            <person name="Zhou L."/>
            <person name="Ni X."/>
            <person name="Tian J."/>
            <person name="Zhou Y."/>
            <person name="Sheng Y."/>
            <person name="Liu T."/>
            <person name="Pan Y."/>
            <person name="Xia L."/>
            <person name="Li J."/>
            <person name="Zhao F."/>
            <person name="Cao W."/>
        </authorList>
    </citation>
    <scope>NUCLEOTIDE SEQUENCE</scope>
    <source>
        <strain evidence="1">Hyas-2018</strain>
    </source>
</reference>
<name>A0ACB7RQR9_HYAAI</name>
<accession>A0ACB7RQR9</accession>